<protein>
    <submittedName>
        <fullName evidence="2">Uncharacterized protein</fullName>
    </submittedName>
</protein>
<reference evidence="2" key="2">
    <citation type="submission" date="2022-01" db="EMBL/GenBank/DDBJ databases">
        <authorList>
            <person name="Yamashiro T."/>
            <person name="Shiraishi A."/>
            <person name="Satake H."/>
            <person name="Nakayama K."/>
        </authorList>
    </citation>
    <scope>NUCLEOTIDE SEQUENCE</scope>
</reference>
<evidence type="ECO:0000256" key="1">
    <source>
        <dbReference type="SAM" id="MobiDB-lite"/>
    </source>
</evidence>
<proteinExistence type="predicted"/>
<comment type="caution">
    <text evidence="2">The sequence shown here is derived from an EMBL/GenBank/DDBJ whole genome shotgun (WGS) entry which is preliminary data.</text>
</comment>
<gene>
    <name evidence="2" type="ORF">Tco_0941412</name>
</gene>
<dbReference type="EMBL" id="BQNB010015571">
    <property type="protein sequence ID" value="GJT41547.1"/>
    <property type="molecule type" value="Genomic_DNA"/>
</dbReference>
<sequence length="416" mass="47695">MLDESIAKGDVNLDKVLKKQDHGNDEDEDPSAGPNQGKKTKKIRTKESESSNKSSTLKETSKCNTPPKPSSSHKSINAEDTDQPQDDPVTKTDNAPKDNWFKESPTSLTPDPKWNQDRIVGDQPEQTWFNDLVSAKKGPLTFDELMATPIDFSKFAMNRLKIDKLTKADLVGLVYNLLKGTCQSSIQLEYNMEECHLGHLTVAAEYFFNNDLEYLKSRDSERKYTTSITKTKAARYELVGIKDMIPKQWSVTKVGYNKDDERGIKHWGPKRQLFYGSQLNRFSKHDVYSPLKILSVVSVKVNKLYGYGYLEEIMMRIVDRQLYKFKQGDFVNLHLNDIEDMLLLVVQHKLFHLDSDVIIDLVMALRMFARSLIIKNRVEDVQLGVESYQKKLNITKPQKDFPIISAKEPYTPSFDP</sequence>
<evidence type="ECO:0000313" key="2">
    <source>
        <dbReference type="EMBL" id="GJT41547.1"/>
    </source>
</evidence>
<feature type="compositionally biased region" description="Basic and acidic residues" evidence="1">
    <location>
        <begin position="88"/>
        <end position="101"/>
    </location>
</feature>
<evidence type="ECO:0000313" key="3">
    <source>
        <dbReference type="Proteomes" id="UP001151760"/>
    </source>
</evidence>
<organism evidence="2 3">
    <name type="scientific">Tanacetum coccineum</name>
    <dbReference type="NCBI Taxonomy" id="301880"/>
    <lineage>
        <taxon>Eukaryota</taxon>
        <taxon>Viridiplantae</taxon>
        <taxon>Streptophyta</taxon>
        <taxon>Embryophyta</taxon>
        <taxon>Tracheophyta</taxon>
        <taxon>Spermatophyta</taxon>
        <taxon>Magnoliopsida</taxon>
        <taxon>eudicotyledons</taxon>
        <taxon>Gunneridae</taxon>
        <taxon>Pentapetalae</taxon>
        <taxon>asterids</taxon>
        <taxon>campanulids</taxon>
        <taxon>Asterales</taxon>
        <taxon>Asteraceae</taxon>
        <taxon>Asteroideae</taxon>
        <taxon>Anthemideae</taxon>
        <taxon>Anthemidinae</taxon>
        <taxon>Tanacetum</taxon>
    </lineage>
</organism>
<feature type="region of interest" description="Disordered" evidence="1">
    <location>
        <begin position="1"/>
        <end position="119"/>
    </location>
</feature>
<accession>A0ABQ5DQY0</accession>
<reference evidence="2" key="1">
    <citation type="journal article" date="2022" name="Int. J. Mol. Sci.">
        <title>Draft Genome of Tanacetum Coccineum: Genomic Comparison of Closely Related Tanacetum-Family Plants.</title>
        <authorList>
            <person name="Yamashiro T."/>
            <person name="Shiraishi A."/>
            <person name="Nakayama K."/>
            <person name="Satake H."/>
        </authorList>
    </citation>
    <scope>NUCLEOTIDE SEQUENCE</scope>
</reference>
<feature type="compositionally biased region" description="Basic and acidic residues" evidence="1">
    <location>
        <begin position="1"/>
        <end position="23"/>
    </location>
</feature>
<dbReference type="Proteomes" id="UP001151760">
    <property type="component" value="Unassembled WGS sequence"/>
</dbReference>
<keyword evidence="3" id="KW-1185">Reference proteome</keyword>
<name>A0ABQ5DQY0_9ASTR</name>